<feature type="transmembrane region" description="Helical" evidence="1">
    <location>
        <begin position="85"/>
        <end position="102"/>
    </location>
</feature>
<feature type="domain" description="DUF1468" evidence="2">
    <location>
        <begin position="16"/>
        <end position="155"/>
    </location>
</feature>
<evidence type="ECO:0000313" key="4">
    <source>
        <dbReference type="Proteomes" id="UP000030021"/>
    </source>
</evidence>
<feature type="transmembrane region" description="Helical" evidence="1">
    <location>
        <begin position="132"/>
        <end position="154"/>
    </location>
</feature>
<keyword evidence="1" id="KW-0812">Transmembrane</keyword>
<dbReference type="HOGENOM" id="CLU_1593314_0_0_5"/>
<evidence type="ECO:0000259" key="2">
    <source>
        <dbReference type="Pfam" id="PF07331"/>
    </source>
</evidence>
<accession>A0A0A0HRN5</accession>
<evidence type="ECO:0000313" key="3">
    <source>
        <dbReference type="EMBL" id="KGM89621.1"/>
    </source>
</evidence>
<dbReference type="STRING" id="215743.ROSMUCSMR3_02039"/>
<dbReference type="PATRIC" id="fig|1288298.3.peg.212"/>
<evidence type="ECO:0000256" key="1">
    <source>
        <dbReference type="SAM" id="Phobius"/>
    </source>
</evidence>
<proteinExistence type="predicted"/>
<dbReference type="EMBL" id="AONH01000001">
    <property type="protein sequence ID" value="KGM89621.1"/>
    <property type="molecule type" value="Genomic_DNA"/>
</dbReference>
<dbReference type="eggNOG" id="ENOG50322JR">
    <property type="taxonomic scope" value="Bacteria"/>
</dbReference>
<dbReference type="PROSITE" id="PS51257">
    <property type="entry name" value="PROKAR_LIPOPROTEIN"/>
    <property type="match status" value="1"/>
</dbReference>
<keyword evidence="1" id="KW-0472">Membrane</keyword>
<reference evidence="3 4" key="1">
    <citation type="submission" date="2013-01" db="EMBL/GenBank/DDBJ databases">
        <authorList>
            <person name="Fiebig A."/>
            <person name="Goeker M."/>
            <person name="Klenk H.-P.P."/>
        </authorList>
    </citation>
    <scope>NUCLEOTIDE SEQUENCE [LARGE SCALE GENOMIC DNA]</scope>
    <source>
        <strain evidence="3 4">DSM 17069</strain>
    </source>
</reference>
<dbReference type="AlphaFoldDB" id="A0A0A0HRN5"/>
<organism evidence="3 4">
    <name type="scientific">Roseovarius mucosus DSM 17069</name>
    <dbReference type="NCBI Taxonomy" id="1288298"/>
    <lineage>
        <taxon>Bacteria</taxon>
        <taxon>Pseudomonadati</taxon>
        <taxon>Pseudomonadota</taxon>
        <taxon>Alphaproteobacteria</taxon>
        <taxon>Rhodobacterales</taxon>
        <taxon>Roseobacteraceae</taxon>
        <taxon>Roseovarius</taxon>
    </lineage>
</organism>
<gene>
    <name evidence="3" type="ORF">rosmuc_00214</name>
</gene>
<name>A0A0A0HRN5_9RHOB</name>
<feature type="transmembrane region" description="Helical" evidence="1">
    <location>
        <begin position="12"/>
        <end position="30"/>
    </location>
</feature>
<protein>
    <submittedName>
        <fullName evidence="3">Tripartite tricarboxylate transporter TctB family</fullName>
    </submittedName>
</protein>
<dbReference type="OrthoDB" id="7064868at2"/>
<sequence length="163" mass="17719">MNKRAIQVQLGIGACVVCVFLILYAIPYWISAPSNMRNIVLSPRFWPYAIAGLTGLVGVGMLFANRKANADDAPVNDPIQDPRAGLIRLAGMAVLMAVTFWLLPRIGMVWATMLAFASLAFLVKTRHPKTALICALAVPLLLYVFFAHVAGVAIPQGEFVRLP</sequence>
<keyword evidence="1" id="KW-1133">Transmembrane helix</keyword>
<dbReference type="Pfam" id="PF07331">
    <property type="entry name" value="TctB"/>
    <property type="match status" value="1"/>
</dbReference>
<dbReference type="Proteomes" id="UP000030021">
    <property type="component" value="Unassembled WGS sequence"/>
</dbReference>
<dbReference type="RefSeq" id="WP_037276235.1">
    <property type="nucleotide sequence ID" value="NZ_KN293991.1"/>
</dbReference>
<dbReference type="InterPro" id="IPR009936">
    <property type="entry name" value="DUF1468"/>
</dbReference>
<feature type="transmembrane region" description="Helical" evidence="1">
    <location>
        <begin position="108"/>
        <end position="125"/>
    </location>
</feature>
<feature type="transmembrane region" description="Helical" evidence="1">
    <location>
        <begin position="45"/>
        <end position="64"/>
    </location>
</feature>
<comment type="caution">
    <text evidence="3">The sequence shown here is derived from an EMBL/GenBank/DDBJ whole genome shotgun (WGS) entry which is preliminary data.</text>
</comment>